<dbReference type="EMBL" id="JYDP01002675">
    <property type="protein sequence ID" value="KRY96620.1"/>
    <property type="molecule type" value="Genomic_DNA"/>
</dbReference>
<evidence type="ECO:0000313" key="1">
    <source>
        <dbReference type="EMBL" id="KRY96620.1"/>
    </source>
</evidence>
<dbReference type="Proteomes" id="UP000055024">
    <property type="component" value="Unassembled WGS sequence"/>
</dbReference>
<dbReference type="AlphaFoldDB" id="A0A0V1GEM1"/>
<feature type="non-terminal residue" evidence="1">
    <location>
        <position position="1"/>
    </location>
</feature>
<sequence>LRLLTNRRDELVLVYDKQGFKFKAVIWACLELATVIPQMDHLNNCTVDQYPRYKMLKTAILKKRNCTEMTTIPTMYNQQQIFGASTIP</sequence>
<proteinExistence type="predicted"/>
<keyword evidence="2" id="KW-1185">Reference proteome</keyword>
<dbReference type="OrthoDB" id="5920099at2759"/>
<evidence type="ECO:0000313" key="2">
    <source>
        <dbReference type="Proteomes" id="UP000055024"/>
    </source>
</evidence>
<feature type="non-terminal residue" evidence="1">
    <location>
        <position position="88"/>
    </location>
</feature>
<organism evidence="1 2">
    <name type="scientific">Trichinella zimbabwensis</name>
    <dbReference type="NCBI Taxonomy" id="268475"/>
    <lineage>
        <taxon>Eukaryota</taxon>
        <taxon>Metazoa</taxon>
        <taxon>Ecdysozoa</taxon>
        <taxon>Nematoda</taxon>
        <taxon>Enoplea</taxon>
        <taxon>Dorylaimia</taxon>
        <taxon>Trichinellida</taxon>
        <taxon>Trichinellidae</taxon>
        <taxon>Trichinella</taxon>
    </lineage>
</organism>
<reference evidence="1 2" key="1">
    <citation type="submission" date="2015-01" db="EMBL/GenBank/DDBJ databases">
        <title>Evolution of Trichinella species and genotypes.</title>
        <authorList>
            <person name="Korhonen P.K."/>
            <person name="Edoardo P."/>
            <person name="Giuseppe L.R."/>
            <person name="Gasser R.B."/>
        </authorList>
    </citation>
    <scope>NUCLEOTIDE SEQUENCE [LARGE SCALE GENOMIC DNA]</scope>
    <source>
        <strain evidence="1">ISS1029</strain>
    </source>
</reference>
<comment type="caution">
    <text evidence="1">The sequence shown here is derived from an EMBL/GenBank/DDBJ whole genome shotgun (WGS) entry which is preliminary data.</text>
</comment>
<name>A0A0V1GEM1_9BILA</name>
<protein>
    <submittedName>
        <fullName evidence="1">Uncharacterized protein</fullName>
    </submittedName>
</protein>
<gene>
    <name evidence="1" type="ORF">T11_3582</name>
</gene>
<accession>A0A0V1GEM1</accession>